<keyword evidence="1" id="KW-0812">Transmembrane</keyword>
<dbReference type="GO" id="GO:0004175">
    <property type="term" value="F:endopeptidase activity"/>
    <property type="evidence" value="ECO:0007669"/>
    <property type="project" value="UniProtKB-ARBA"/>
</dbReference>
<dbReference type="EMBL" id="QHHQ01000001">
    <property type="protein sequence ID" value="RAI03719.1"/>
    <property type="molecule type" value="Genomic_DNA"/>
</dbReference>
<feature type="domain" description="CAAX prenyl protease 2/Lysostaphin resistance protein A-like" evidence="2">
    <location>
        <begin position="98"/>
        <end position="195"/>
    </location>
</feature>
<keyword evidence="4" id="KW-1185">Reference proteome</keyword>
<evidence type="ECO:0000313" key="4">
    <source>
        <dbReference type="Proteomes" id="UP000249590"/>
    </source>
</evidence>
<dbReference type="InterPro" id="IPR003675">
    <property type="entry name" value="Rce1/LyrA-like_dom"/>
</dbReference>
<protein>
    <recommendedName>
        <fullName evidence="2">CAAX prenyl protease 2/Lysostaphin resistance protein A-like domain-containing protein</fullName>
    </recommendedName>
</protein>
<keyword evidence="1" id="KW-0472">Membrane</keyword>
<sequence length="205" mass="21738">MTSGRLIACGVALIPAALVAVLVLTGWWPGGLEGYLAVLALYWLFYCIPVGLASGAFRLGISFKVKRAVWAPVLVLVQALSFVAYGLAKGFAEIPLETMAIGALLAFINAPLEEFAWRGAYLSVARRNPLIQAVGVWLFALWHVPMMMATGITFSESAASVVFGTFMFGSVWALAAFWTGGIGWGIVGHVIVNMVAFPALIAGNG</sequence>
<evidence type="ECO:0000256" key="1">
    <source>
        <dbReference type="SAM" id="Phobius"/>
    </source>
</evidence>
<gene>
    <name evidence="3" type="ORF">DLJ53_04350</name>
</gene>
<feature type="transmembrane region" description="Helical" evidence="1">
    <location>
        <begin position="69"/>
        <end position="88"/>
    </location>
</feature>
<feature type="transmembrane region" description="Helical" evidence="1">
    <location>
        <begin position="133"/>
        <end position="152"/>
    </location>
</feature>
<reference evidence="3 4" key="1">
    <citation type="submission" date="2018-05" db="EMBL/GenBank/DDBJ databases">
        <title>Acuticoccus sediminis sp. nov., isolated from deep-sea sediment of Indian Ocean.</title>
        <authorList>
            <person name="Liu X."/>
            <person name="Lai Q."/>
            <person name="Du Y."/>
            <person name="Sun F."/>
            <person name="Zhang X."/>
            <person name="Wang S."/>
            <person name="Shao Z."/>
        </authorList>
    </citation>
    <scope>NUCLEOTIDE SEQUENCE [LARGE SCALE GENOMIC DNA]</scope>
    <source>
        <strain evidence="3 4">PTG4-2</strain>
    </source>
</reference>
<evidence type="ECO:0000313" key="3">
    <source>
        <dbReference type="EMBL" id="RAI03719.1"/>
    </source>
</evidence>
<dbReference type="OrthoDB" id="3693644at2"/>
<dbReference type="Proteomes" id="UP000249590">
    <property type="component" value="Unassembled WGS sequence"/>
</dbReference>
<dbReference type="GO" id="GO:0080120">
    <property type="term" value="P:CAAX-box protein maturation"/>
    <property type="evidence" value="ECO:0007669"/>
    <property type="project" value="UniProtKB-ARBA"/>
</dbReference>
<feature type="transmembrane region" description="Helical" evidence="1">
    <location>
        <begin position="7"/>
        <end position="28"/>
    </location>
</feature>
<dbReference type="RefSeq" id="WP_111342663.1">
    <property type="nucleotide sequence ID" value="NZ_QHHQ01000001.1"/>
</dbReference>
<organism evidence="3 4">
    <name type="scientific">Acuticoccus sediminis</name>
    <dbReference type="NCBI Taxonomy" id="2184697"/>
    <lineage>
        <taxon>Bacteria</taxon>
        <taxon>Pseudomonadati</taxon>
        <taxon>Pseudomonadota</taxon>
        <taxon>Alphaproteobacteria</taxon>
        <taxon>Hyphomicrobiales</taxon>
        <taxon>Amorphaceae</taxon>
        <taxon>Acuticoccus</taxon>
    </lineage>
</organism>
<feature type="transmembrane region" description="Helical" evidence="1">
    <location>
        <begin position="34"/>
        <end position="57"/>
    </location>
</feature>
<name>A0A8B2P554_9HYPH</name>
<evidence type="ECO:0000259" key="2">
    <source>
        <dbReference type="Pfam" id="PF02517"/>
    </source>
</evidence>
<dbReference type="AlphaFoldDB" id="A0A8B2P554"/>
<proteinExistence type="predicted"/>
<comment type="caution">
    <text evidence="3">The sequence shown here is derived from an EMBL/GenBank/DDBJ whole genome shotgun (WGS) entry which is preliminary data.</text>
</comment>
<feature type="transmembrane region" description="Helical" evidence="1">
    <location>
        <begin position="94"/>
        <end position="112"/>
    </location>
</feature>
<keyword evidence="1" id="KW-1133">Transmembrane helix</keyword>
<accession>A0A8B2P554</accession>
<dbReference type="Pfam" id="PF02517">
    <property type="entry name" value="Rce1-like"/>
    <property type="match status" value="1"/>
</dbReference>